<dbReference type="PROSITE" id="PS01135">
    <property type="entry name" value="FTSZ_2"/>
    <property type="match status" value="1"/>
</dbReference>
<dbReference type="Proteomes" id="UP000824264">
    <property type="component" value="Unassembled WGS sequence"/>
</dbReference>
<evidence type="ECO:0000259" key="8">
    <source>
        <dbReference type="SMART" id="SM00865"/>
    </source>
</evidence>
<dbReference type="GO" id="GO:0051258">
    <property type="term" value="P:protein polymerization"/>
    <property type="evidence" value="ECO:0007669"/>
    <property type="project" value="UniProtKB-UniRule"/>
</dbReference>
<comment type="subunit">
    <text evidence="4">Homodimer. Polymerizes to form a dynamic ring structure in a strictly GTP-dependent manner. Interacts directly with several other division proteins.</text>
</comment>
<dbReference type="SUPFAM" id="SSF52490">
    <property type="entry name" value="Tubulin nucleotide-binding domain-like"/>
    <property type="match status" value="1"/>
</dbReference>
<dbReference type="GO" id="GO:0032153">
    <property type="term" value="C:cell division site"/>
    <property type="evidence" value="ECO:0007669"/>
    <property type="project" value="UniProtKB-UniRule"/>
</dbReference>
<evidence type="ECO:0000256" key="3">
    <source>
        <dbReference type="ARBA" id="ARBA00023134"/>
    </source>
</evidence>
<keyword evidence="4 6" id="KW-0131">Cell cycle</keyword>
<dbReference type="InterPro" id="IPR020805">
    <property type="entry name" value="Cell_div_FtsZ_CS"/>
</dbReference>
<dbReference type="CDD" id="cd02201">
    <property type="entry name" value="FtsZ_type1"/>
    <property type="match status" value="1"/>
</dbReference>
<reference evidence="9" key="2">
    <citation type="submission" date="2021-04" db="EMBL/GenBank/DDBJ databases">
        <authorList>
            <person name="Gilroy R."/>
        </authorList>
    </citation>
    <scope>NUCLEOTIDE SEQUENCE</scope>
    <source>
        <strain evidence="9">ChiSxjej5B17-1746</strain>
    </source>
</reference>
<feature type="binding site" evidence="4">
    <location>
        <begin position="22"/>
        <end position="26"/>
    </location>
    <ligand>
        <name>GTP</name>
        <dbReference type="ChEBI" id="CHEBI:37565"/>
    </ligand>
</feature>
<dbReference type="HAMAP" id="MF_00909">
    <property type="entry name" value="FtsZ"/>
    <property type="match status" value="1"/>
</dbReference>
<dbReference type="SMART" id="SM00864">
    <property type="entry name" value="Tubulin"/>
    <property type="match status" value="1"/>
</dbReference>
<evidence type="ECO:0000256" key="5">
    <source>
        <dbReference type="NCBIfam" id="TIGR00065"/>
    </source>
</evidence>
<feature type="binding site" evidence="4">
    <location>
        <position position="144"/>
    </location>
    <ligand>
        <name>GTP</name>
        <dbReference type="ChEBI" id="CHEBI:37565"/>
    </ligand>
</feature>
<feature type="domain" description="Tubulin/FtsZ 2-layer sandwich" evidence="8">
    <location>
        <begin position="208"/>
        <end position="327"/>
    </location>
</feature>
<dbReference type="SUPFAM" id="SSF55307">
    <property type="entry name" value="Tubulin C-terminal domain-like"/>
    <property type="match status" value="1"/>
</dbReference>
<keyword evidence="4 6" id="KW-0132">Cell division</keyword>
<dbReference type="PANTHER" id="PTHR30314">
    <property type="entry name" value="CELL DIVISION PROTEIN FTSZ-RELATED"/>
    <property type="match status" value="1"/>
</dbReference>
<dbReference type="Gene3D" id="3.40.50.1440">
    <property type="entry name" value="Tubulin/FtsZ, GTPase domain"/>
    <property type="match status" value="1"/>
</dbReference>
<dbReference type="Pfam" id="PF12327">
    <property type="entry name" value="FtsZ_C"/>
    <property type="match status" value="1"/>
</dbReference>
<dbReference type="SMART" id="SM00865">
    <property type="entry name" value="Tubulin_C"/>
    <property type="match status" value="1"/>
</dbReference>
<dbReference type="FunFam" id="3.40.50.1440:FF:000001">
    <property type="entry name" value="Cell division protein FtsZ"/>
    <property type="match status" value="1"/>
</dbReference>
<dbReference type="AlphaFoldDB" id="A0A9D1R148"/>
<dbReference type="EMBL" id="DXGI01000125">
    <property type="protein sequence ID" value="HIW78206.1"/>
    <property type="molecule type" value="Genomic_DNA"/>
</dbReference>
<name>A0A9D1R148_9BACT</name>
<dbReference type="InterPro" id="IPR008280">
    <property type="entry name" value="Tub_FtsZ_C"/>
</dbReference>
<organism evidence="9 10">
    <name type="scientific">Candidatus Bilophila faecipullorum</name>
    <dbReference type="NCBI Taxonomy" id="2838482"/>
    <lineage>
        <taxon>Bacteria</taxon>
        <taxon>Pseudomonadati</taxon>
        <taxon>Thermodesulfobacteriota</taxon>
        <taxon>Desulfovibrionia</taxon>
        <taxon>Desulfovibrionales</taxon>
        <taxon>Desulfovibrionaceae</taxon>
        <taxon>Bilophila</taxon>
    </lineage>
</organism>
<dbReference type="GO" id="GO:0005525">
    <property type="term" value="F:GTP binding"/>
    <property type="evidence" value="ECO:0007669"/>
    <property type="project" value="UniProtKB-UniRule"/>
</dbReference>
<dbReference type="PANTHER" id="PTHR30314:SF3">
    <property type="entry name" value="MITOCHONDRIAL DIVISION PROTEIN FSZA"/>
    <property type="match status" value="1"/>
</dbReference>
<dbReference type="GO" id="GO:0043093">
    <property type="term" value="P:FtsZ-dependent cytokinesis"/>
    <property type="evidence" value="ECO:0007669"/>
    <property type="project" value="UniProtKB-UniRule"/>
</dbReference>
<dbReference type="InterPro" id="IPR000158">
    <property type="entry name" value="Cell_div_FtsZ"/>
</dbReference>
<dbReference type="Pfam" id="PF00091">
    <property type="entry name" value="Tubulin"/>
    <property type="match status" value="1"/>
</dbReference>
<keyword evidence="4 6" id="KW-0717">Septation</keyword>
<comment type="caution">
    <text evidence="9">The sequence shown here is derived from an EMBL/GenBank/DDBJ whole genome shotgun (WGS) entry which is preliminary data.</text>
</comment>
<comment type="subcellular location">
    <subcellularLocation>
        <location evidence="4">Cytoplasm</location>
    </subcellularLocation>
    <text evidence="4">Assembles at midcell at the inner surface of the cytoplasmic membrane.</text>
</comment>
<dbReference type="Gene3D" id="3.30.1330.20">
    <property type="entry name" value="Tubulin/FtsZ, C-terminal domain"/>
    <property type="match status" value="1"/>
</dbReference>
<dbReference type="InterPro" id="IPR037103">
    <property type="entry name" value="Tubulin/FtsZ-like_C"/>
</dbReference>
<keyword evidence="2 4" id="KW-0547">Nucleotide-binding</keyword>
<comment type="similarity">
    <text evidence="1 4 6">Belongs to the FtsZ family.</text>
</comment>
<reference evidence="9" key="1">
    <citation type="journal article" date="2021" name="PeerJ">
        <title>Extensive microbial diversity within the chicken gut microbiome revealed by metagenomics and culture.</title>
        <authorList>
            <person name="Gilroy R."/>
            <person name="Ravi A."/>
            <person name="Getino M."/>
            <person name="Pursley I."/>
            <person name="Horton D.L."/>
            <person name="Alikhan N.F."/>
            <person name="Baker D."/>
            <person name="Gharbi K."/>
            <person name="Hall N."/>
            <person name="Watson M."/>
            <person name="Adriaenssens E.M."/>
            <person name="Foster-Nyarko E."/>
            <person name="Jarju S."/>
            <person name="Secka A."/>
            <person name="Antonio M."/>
            <person name="Oren A."/>
            <person name="Chaudhuri R.R."/>
            <person name="La Ragione R."/>
            <person name="Hildebrand F."/>
            <person name="Pallen M.J."/>
        </authorList>
    </citation>
    <scope>NUCLEOTIDE SEQUENCE</scope>
    <source>
        <strain evidence="9">ChiSxjej5B17-1746</strain>
    </source>
</reference>
<protein>
    <recommendedName>
        <fullName evidence="4 5">Cell division protein FtsZ</fullName>
    </recommendedName>
</protein>
<accession>A0A9D1R148</accession>
<evidence type="ECO:0000256" key="1">
    <source>
        <dbReference type="ARBA" id="ARBA00009690"/>
    </source>
</evidence>
<dbReference type="InterPro" id="IPR045061">
    <property type="entry name" value="FtsZ/CetZ"/>
</dbReference>
<dbReference type="NCBIfam" id="TIGR00065">
    <property type="entry name" value="ftsZ"/>
    <property type="match status" value="1"/>
</dbReference>
<dbReference type="PROSITE" id="PS01134">
    <property type="entry name" value="FTSZ_1"/>
    <property type="match status" value="1"/>
</dbReference>
<dbReference type="GO" id="GO:0003924">
    <property type="term" value="F:GTPase activity"/>
    <property type="evidence" value="ECO:0007669"/>
    <property type="project" value="UniProtKB-UniRule"/>
</dbReference>
<gene>
    <name evidence="4 9" type="primary">ftsZ</name>
    <name evidence="9" type="ORF">H9874_03570</name>
</gene>
<evidence type="ECO:0000256" key="6">
    <source>
        <dbReference type="RuleBase" id="RU000631"/>
    </source>
</evidence>
<dbReference type="InterPro" id="IPR003008">
    <property type="entry name" value="Tubulin_FtsZ_GTPase"/>
</dbReference>
<comment type="function">
    <text evidence="4 6">Essential cell division protein that forms a contractile ring structure (Z ring) at the future cell division site. The regulation of the ring assembly controls the timing and the location of cell division. One of the functions of the FtsZ ring is to recruit other cell division proteins to the septum to produce a new cell wall between the dividing cells. Binds GTP and shows GTPase activity.</text>
</comment>
<dbReference type="PRINTS" id="PR00423">
    <property type="entry name" value="CELLDVISFTSZ"/>
</dbReference>
<evidence type="ECO:0000313" key="9">
    <source>
        <dbReference type="EMBL" id="HIW78206.1"/>
    </source>
</evidence>
<dbReference type="GO" id="GO:0005737">
    <property type="term" value="C:cytoplasm"/>
    <property type="evidence" value="ECO:0007669"/>
    <property type="project" value="UniProtKB-SubCell"/>
</dbReference>
<evidence type="ECO:0000256" key="4">
    <source>
        <dbReference type="HAMAP-Rule" id="MF_00909"/>
    </source>
</evidence>
<evidence type="ECO:0000256" key="2">
    <source>
        <dbReference type="ARBA" id="ARBA00022741"/>
    </source>
</evidence>
<feature type="binding site" evidence="4">
    <location>
        <position position="140"/>
    </location>
    <ligand>
        <name>GTP</name>
        <dbReference type="ChEBI" id="CHEBI:37565"/>
    </ligand>
</feature>
<keyword evidence="4" id="KW-0963">Cytoplasm</keyword>
<dbReference type="GO" id="GO:0000917">
    <property type="term" value="P:division septum assembly"/>
    <property type="evidence" value="ECO:0007669"/>
    <property type="project" value="UniProtKB-KW"/>
</dbReference>
<keyword evidence="3 4" id="KW-0342">GTP-binding</keyword>
<sequence length="430" mass="45155">MMDMQFEADTPPANIKVIGVGGGGGNAVQNMIMAGLKGVTFICANTDAQALLRSKAEIKLQIGEKLTKGLGAGADPNVGRDAAQESIGAIKDAIGDADMVFVTAGMGGGTGTGAAPIVAQAAREMGALTVGVVTKPFLFEGTKRARAAEQGIAELRENVDSLITIPNNRLLTIAPKKAKLSDMLKCADDVLHRAVRGISDLITVPGLINVDFADVRTVMSVSGLAMMGAGVAAGEGRAIEAARKAITSPLLEDVSIAGAKAVLINITANEDLLFEEFNDASAYINDALGEADTNIIIGCATDESAGDEIRVTVIATGIEGSAAPKAVQGQANVASIRTQPQRPVQQAQPAAAPHPGLNYQKPGLMEERPVSRMRMPRPVGNFSEEELIIPTILRDREQRAKQSSHAPGREEFIFEEEEIELPTFIRKQAN</sequence>
<dbReference type="InterPro" id="IPR018316">
    <property type="entry name" value="Tubulin/FtsZ_2-layer-sand-dom"/>
</dbReference>
<feature type="binding site" evidence="4">
    <location>
        <begin position="109"/>
        <end position="111"/>
    </location>
    <ligand>
        <name>GTP</name>
        <dbReference type="ChEBI" id="CHEBI:37565"/>
    </ligand>
</feature>
<dbReference type="InterPro" id="IPR036525">
    <property type="entry name" value="Tubulin/FtsZ_GTPase_sf"/>
</dbReference>
<dbReference type="InterPro" id="IPR024757">
    <property type="entry name" value="FtsZ_C"/>
</dbReference>
<evidence type="ECO:0000313" key="10">
    <source>
        <dbReference type="Proteomes" id="UP000824264"/>
    </source>
</evidence>
<evidence type="ECO:0000259" key="7">
    <source>
        <dbReference type="SMART" id="SM00864"/>
    </source>
</evidence>
<proteinExistence type="inferred from homology"/>
<feature type="domain" description="Tubulin/FtsZ GTPase" evidence="7">
    <location>
        <begin position="14"/>
        <end position="206"/>
    </location>
</feature>
<feature type="binding site" evidence="4">
    <location>
        <position position="188"/>
    </location>
    <ligand>
        <name>GTP</name>
        <dbReference type="ChEBI" id="CHEBI:37565"/>
    </ligand>
</feature>